<dbReference type="Pfam" id="PF23139">
    <property type="entry name" value="OB_YrrC"/>
    <property type="match status" value="1"/>
</dbReference>
<keyword evidence="3" id="KW-0238">DNA-binding</keyword>
<dbReference type="Pfam" id="PF18335">
    <property type="entry name" value="SH3_13"/>
    <property type="match status" value="1"/>
</dbReference>
<dbReference type="STRING" id="36847.CLNEO_25420"/>
<keyword evidence="6" id="KW-1185">Reference proteome</keyword>
<dbReference type="Pfam" id="PF13538">
    <property type="entry name" value="UvrD_C_2"/>
    <property type="match status" value="1"/>
</dbReference>
<dbReference type="InterPro" id="IPR006345">
    <property type="entry name" value="RecD2"/>
</dbReference>
<dbReference type="InterPro" id="IPR010994">
    <property type="entry name" value="RuvA_2-like"/>
</dbReference>
<dbReference type="PANTHER" id="PTHR43788">
    <property type="entry name" value="DNA2/NAM7 HELICASE FAMILY MEMBER"/>
    <property type="match status" value="1"/>
</dbReference>
<dbReference type="AlphaFoldDB" id="A0A136WC54"/>
<dbReference type="InterPro" id="IPR029493">
    <property type="entry name" value="RecD2-like_HHH"/>
</dbReference>
<dbReference type="Gene3D" id="1.10.150.20">
    <property type="entry name" value="5' to 3' exonuclease, C-terminal subdomain"/>
    <property type="match status" value="1"/>
</dbReference>
<protein>
    <recommendedName>
        <fullName evidence="3">ATP-dependent RecD2 DNA helicase</fullName>
        <ecNumber evidence="3">5.6.2.3</ecNumber>
    </recommendedName>
    <alternativeName>
        <fullName evidence="3">DNA 5'-3' helicase subunit RecD2</fullName>
    </alternativeName>
</protein>
<accession>A0A136WC54</accession>
<dbReference type="GO" id="GO:0017116">
    <property type="term" value="F:single-stranded DNA helicase activity"/>
    <property type="evidence" value="ECO:0007669"/>
    <property type="project" value="TreeGrafter"/>
</dbReference>
<dbReference type="SUPFAM" id="SSF47781">
    <property type="entry name" value="RuvA domain 2-like"/>
    <property type="match status" value="1"/>
</dbReference>
<dbReference type="InterPro" id="IPR027785">
    <property type="entry name" value="UvrD-like_helicase_C"/>
</dbReference>
<dbReference type="Pfam" id="PF14520">
    <property type="entry name" value="HHH_5"/>
    <property type="match status" value="1"/>
</dbReference>
<dbReference type="GO" id="GO:0005524">
    <property type="term" value="F:ATP binding"/>
    <property type="evidence" value="ECO:0007669"/>
    <property type="project" value="UniProtKB-UniRule"/>
</dbReference>
<name>A0A136WC54_9FIRM</name>
<dbReference type="Pfam" id="PF14490">
    <property type="entry name" value="HHH_RecD2"/>
    <property type="match status" value="1"/>
</dbReference>
<dbReference type="EC" id="5.6.2.3" evidence="3"/>
<dbReference type="SUPFAM" id="SSF52540">
    <property type="entry name" value="P-loop containing nucleoside triphosphate hydrolases"/>
    <property type="match status" value="1"/>
</dbReference>
<evidence type="ECO:0000256" key="2">
    <source>
        <dbReference type="ARBA" id="ARBA00022840"/>
    </source>
</evidence>
<dbReference type="GO" id="GO:0009338">
    <property type="term" value="C:exodeoxyribonuclease V complex"/>
    <property type="evidence" value="ECO:0007669"/>
    <property type="project" value="TreeGrafter"/>
</dbReference>
<dbReference type="InterPro" id="IPR050534">
    <property type="entry name" value="Coronavir_polyprotein_1ab"/>
</dbReference>
<dbReference type="InterPro" id="IPR003593">
    <property type="entry name" value="AAA+_ATPase"/>
</dbReference>
<dbReference type="NCBIfam" id="TIGR01448">
    <property type="entry name" value="recD_rel"/>
    <property type="match status" value="1"/>
</dbReference>
<dbReference type="GO" id="GO:0006310">
    <property type="term" value="P:DNA recombination"/>
    <property type="evidence" value="ECO:0007669"/>
    <property type="project" value="InterPro"/>
</dbReference>
<comment type="caution">
    <text evidence="5">The sequence shown here is derived from an EMBL/GenBank/DDBJ whole genome shotgun (WGS) entry which is preliminary data.</text>
</comment>
<dbReference type="GO" id="GO:0043139">
    <property type="term" value="F:5'-3' DNA helicase activity"/>
    <property type="evidence" value="ECO:0007669"/>
    <property type="project" value="UniProtKB-UniRule"/>
</dbReference>
<sequence length="808" mass="91136">MLVSAKMYIFANIKFRSSLYKGLQGSGRCPENLIFGELDFTVRDCIPRTCLFAKEGCCLEDVVLKGEVADIIFQNKENGYTVFTVLSQGEEITCVGVVPMVHSGESLEVRGNWSNHPAYGKQLQVQFYEKFMPTSQGGMEKYLCSGLIKGLGPKTSKKIVERFGDAAFYVIEEKPDLLTEIKGITHEKAQRISEIFREQHELRKVMMFLQGFEVSPAYTMRIYKKYKGRTFDIVKTNPYRLADDIFGIGFKMADKMAANAGIAEDDPNRVKAAVKYVLNQAASNGDCFLPKDKLIAEAVALLELHSLMVENAIRELQVESQLWQEKMGEMDGVYLNFYYYAEMAVAKRLLELSMVCEGTDLNTLEEQIQQVEKETAVLLAPEQRQAVMEAMAGGALIITGGPGTGKTTTINTILRLLEKEGKEVVLAAPTGRAAKRMTEATGVEAKTIHRLLGTTFVSDDNRRQVFDKNEDDPIEADVIIIDETSMVDLHLMHALLRAVQNETAVIFVGDMDQLPSVGAGNVLKDMIRSERLRVVRLRHVFRQAQESAIIMNAHRINQGEEPVLNENGTDFFFMRRAYGQEVLTTIQELVKSRLPKYTGHDALAEMQILTPMRKGILGVQSLNQVLQETLNPPSHKKKEKQFRQATFREGDKVMQIKNNYNIVWRSFNKAGKRTDEGLGIYNGDAGRIIKIDEENEILQVLFDDGKVVDYDFTQLEELELAYAITIHKSQGSEYPVVILPVYSGPPMLMTRNLLYTAVTRAKELVVLVGLRETVNGMIANNREIGRYTGLAERIRNLYDFMHEQEVQQ</sequence>
<keyword evidence="3 5" id="KW-0347">Helicase</keyword>
<dbReference type="EMBL" id="LRVM01000011">
    <property type="protein sequence ID" value="KXL52026.1"/>
    <property type="molecule type" value="Genomic_DNA"/>
</dbReference>
<organism evidence="5 6">
    <name type="scientific">Anaerotignum neopropionicum</name>
    <dbReference type="NCBI Taxonomy" id="36847"/>
    <lineage>
        <taxon>Bacteria</taxon>
        <taxon>Bacillati</taxon>
        <taxon>Bacillota</taxon>
        <taxon>Clostridia</taxon>
        <taxon>Lachnospirales</taxon>
        <taxon>Anaerotignaceae</taxon>
        <taxon>Anaerotignum</taxon>
    </lineage>
</organism>
<evidence type="ECO:0000313" key="5">
    <source>
        <dbReference type="EMBL" id="KXL52026.1"/>
    </source>
</evidence>
<dbReference type="CDD" id="cd17933">
    <property type="entry name" value="DEXSc_RecD-like"/>
    <property type="match status" value="1"/>
</dbReference>
<feature type="domain" description="AAA+ ATPase" evidence="4">
    <location>
        <begin position="392"/>
        <end position="538"/>
    </location>
</feature>
<comment type="similarity">
    <text evidence="3">Belongs to the RecD family. RecD2 subfamily.</text>
</comment>
<dbReference type="Proteomes" id="UP000070539">
    <property type="component" value="Unassembled WGS sequence"/>
</dbReference>
<dbReference type="Gene3D" id="2.30.30.940">
    <property type="match status" value="1"/>
</dbReference>
<comment type="catalytic activity">
    <reaction evidence="3">
        <text>ATP + H2O = ADP + phosphate + H(+)</text>
        <dbReference type="Rhea" id="RHEA:13065"/>
        <dbReference type="ChEBI" id="CHEBI:15377"/>
        <dbReference type="ChEBI" id="CHEBI:15378"/>
        <dbReference type="ChEBI" id="CHEBI:30616"/>
        <dbReference type="ChEBI" id="CHEBI:43474"/>
        <dbReference type="ChEBI" id="CHEBI:456216"/>
        <dbReference type="EC" id="5.6.2.3"/>
    </reaction>
</comment>
<evidence type="ECO:0000256" key="3">
    <source>
        <dbReference type="HAMAP-Rule" id="MF_01488"/>
    </source>
</evidence>
<dbReference type="SMART" id="SM00382">
    <property type="entry name" value="AAA"/>
    <property type="match status" value="1"/>
</dbReference>
<evidence type="ECO:0000256" key="1">
    <source>
        <dbReference type="ARBA" id="ARBA00022741"/>
    </source>
</evidence>
<keyword evidence="3 5" id="KW-0378">Hydrolase</keyword>
<dbReference type="GO" id="GO:0016887">
    <property type="term" value="F:ATP hydrolysis activity"/>
    <property type="evidence" value="ECO:0007669"/>
    <property type="project" value="RHEA"/>
</dbReference>
<dbReference type="GO" id="GO:0003677">
    <property type="term" value="F:DNA binding"/>
    <property type="evidence" value="ECO:0007669"/>
    <property type="project" value="UniProtKB-UniRule"/>
</dbReference>
<dbReference type="Gene3D" id="3.40.50.300">
    <property type="entry name" value="P-loop containing nucleotide triphosphate hydrolases"/>
    <property type="match status" value="2"/>
</dbReference>
<keyword evidence="3" id="KW-0413">Isomerase</keyword>
<dbReference type="InterPro" id="IPR041451">
    <property type="entry name" value="RecD2_SH13"/>
</dbReference>
<dbReference type="PANTHER" id="PTHR43788:SF6">
    <property type="entry name" value="DNA HELICASE B"/>
    <property type="match status" value="1"/>
</dbReference>
<comment type="function">
    <text evidence="3">DNA-dependent ATPase and ATP-dependent 5'-3' DNA helicase. Has no activity on blunt DNA or DNA with 3'-overhangs, requires at least 10 bases of 5'-ssDNA for helicase activity.</text>
</comment>
<keyword evidence="2 3" id="KW-0067">ATP-binding</keyword>
<dbReference type="PATRIC" id="fig|36847.3.peg.2975"/>
<feature type="binding site" evidence="3">
    <location>
        <begin position="403"/>
        <end position="407"/>
    </location>
    <ligand>
        <name>ATP</name>
        <dbReference type="ChEBI" id="CHEBI:30616"/>
    </ligand>
</feature>
<gene>
    <name evidence="5" type="primary">recD2_2</name>
    <name evidence="3" type="synonym">recD2</name>
    <name evidence="5" type="ORF">CLNEO_25420</name>
</gene>
<dbReference type="HAMAP" id="MF_01488">
    <property type="entry name" value="RecD2"/>
    <property type="match status" value="1"/>
</dbReference>
<dbReference type="Pfam" id="PF13604">
    <property type="entry name" value="AAA_30"/>
    <property type="match status" value="1"/>
</dbReference>
<dbReference type="Gene3D" id="1.10.10.2220">
    <property type="match status" value="1"/>
</dbReference>
<dbReference type="InterPro" id="IPR027417">
    <property type="entry name" value="P-loop_NTPase"/>
</dbReference>
<evidence type="ECO:0000259" key="4">
    <source>
        <dbReference type="SMART" id="SM00382"/>
    </source>
</evidence>
<dbReference type="CDD" id="cd18809">
    <property type="entry name" value="SF1_C_RecD"/>
    <property type="match status" value="1"/>
</dbReference>
<dbReference type="InterPro" id="IPR055446">
    <property type="entry name" value="RecD2_N_OB"/>
</dbReference>
<evidence type="ECO:0000313" key="6">
    <source>
        <dbReference type="Proteomes" id="UP000070539"/>
    </source>
</evidence>
<reference evidence="5 6" key="1">
    <citation type="submission" date="2016-01" db="EMBL/GenBank/DDBJ databases">
        <title>Genome sequence of Clostridium neopropionicum X4, DSM-3847.</title>
        <authorList>
            <person name="Poehlein A."/>
            <person name="Beck M.H."/>
            <person name="Bengelsdorf F.R."/>
            <person name="Daniel R."/>
            <person name="Duerre P."/>
        </authorList>
    </citation>
    <scope>NUCLEOTIDE SEQUENCE [LARGE SCALE GENOMIC DNA]</scope>
    <source>
        <strain evidence="5 6">DSM-3847</strain>
    </source>
</reference>
<proteinExistence type="inferred from homology"/>
<keyword evidence="1 3" id="KW-0547">Nucleotide-binding</keyword>